<organism evidence="1 3">
    <name type="scientific">Limosilactobacillus mucosae</name>
    <name type="common">Lactobacillus mucosae</name>
    <dbReference type="NCBI Taxonomy" id="97478"/>
    <lineage>
        <taxon>Bacteria</taxon>
        <taxon>Bacillati</taxon>
        <taxon>Bacillota</taxon>
        <taxon>Bacilli</taxon>
        <taxon>Lactobacillales</taxon>
        <taxon>Lactobacillaceae</taxon>
        <taxon>Limosilactobacillus</taxon>
    </lineage>
</organism>
<evidence type="ECO:0000313" key="3">
    <source>
        <dbReference type="Proteomes" id="UP000030001"/>
    </source>
</evidence>
<accession>A0A099YE01</accession>
<dbReference type="Proteomes" id="UP000030001">
    <property type="component" value="Unassembled WGS sequence"/>
</dbReference>
<reference evidence="2 4" key="2">
    <citation type="submission" date="2019-06" db="EMBL/GenBank/DDBJ databases">
        <authorList>
            <person name="Rodrigo-Torres L."/>
            <person name="Arahal R. D."/>
            <person name="Lucena T."/>
        </authorList>
    </citation>
    <scope>NUCLEOTIDE SEQUENCE [LARGE SCALE GENOMIC DNA]</scope>
    <source>
        <strain evidence="2 4">INIA P508</strain>
    </source>
</reference>
<proteinExistence type="predicted"/>
<protein>
    <submittedName>
        <fullName evidence="1">Uncharacterized protein</fullName>
    </submittedName>
</protein>
<evidence type="ECO:0000313" key="1">
    <source>
        <dbReference type="EMBL" id="KGL67158.1"/>
    </source>
</evidence>
<gene>
    <name evidence="2" type="ORF">LMUP508_01132</name>
    <name evidence="1" type="ORF">LX03_03310</name>
</gene>
<reference evidence="1 3" key="1">
    <citation type="submission" date="2014-09" db="EMBL/GenBank/DDBJ databases">
        <title>Lactobacillus mucosae CRL573 Genome Sequencing.</title>
        <authorList>
            <person name="Bleckwedel J."/>
            <person name="Teran L.C."/>
            <person name="Bonacina J."/>
            <person name="Saavedra L."/>
            <person name="Mozzi F.B."/>
            <person name="Raya R.R."/>
        </authorList>
    </citation>
    <scope>NUCLEOTIDE SEQUENCE [LARGE SCALE GENOMIC DNA]</scope>
    <source>
        <strain evidence="1 3">CRL573</strain>
    </source>
</reference>
<dbReference type="EMBL" id="CABFNH010000014">
    <property type="protein sequence ID" value="VTZ90343.1"/>
    <property type="molecule type" value="Genomic_DNA"/>
</dbReference>
<dbReference type="EMBL" id="JROC01000027">
    <property type="protein sequence ID" value="KGL67158.1"/>
    <property type="molecule type" value="Genomic_DNA"/>
</dbReference>
<evidence type="ECO:0000313" key="4">
    <source>
        <dbReference type="Proteomes" id="UP000365705"/>
    </source>
</evidence>
<dbReference type="Proteomes" id="UP000365705">
    <property type="component" value="Unassembled WGS sequence"/>
</dbReference>
<sequence>MEWQEVHQCMADKTAVKYKCCARSFAIHGIEDVPFMTRYIDLVPCHIDYTGHVVDIDDSEVHIAWPNNIEPINIEEYDQGW</sequence>
<dbReference type="AlphaFoldDB" id="A0A099YE01"/>
<evidence type="ECO:0000313" key="2">
    <source>
        <dbReference type="EMBL" id="VTZ90343.1"/>
    </source>
</evidence>
<name>A0A099YE01_LIMMU</name>
<dbReference type="RefSeq" id="WP_034539642.1">
    <property type="nucleotide sequence ID" value="NZ_CABFNH010000014.1"/>
</dbReference>